<gene>
    <name evidence="2" type="ORF">C2G38_1594082</name>
</gene>
<reference evidence="2 3" key="1">
    <citation type="submission" date="2018-06" db="EMBL/GenBank/DDBJ databases">
        <title>Comparative genomics reveals the genomic features of Rhizophagus irregularis, R. cerebriforme, R. diaphanum and Gigaspora rosea, and their symbiotic lifestyle signature.</title>
        <authorList>
            <person name="Morin E."/>
            <person name="San Clemente H."/>
            <person name="Chen E.C.H."/>
            <person name="De La Providencia I."/>
            <person name="Hainaut M."/>
            <person name="Kuo A."/>
            <person name="Kohler A."/>
            <person name="Murat C."/>
            <person name="Tang N."/>
            <person name="Roy S."/>
            <person name="Loubradou J."/>
            <person name="Henrissat B."/>
            <person name="Grigoriev I.V."/>
            <person name="Corradi N."/>
            <person name="Roux C."/>
            <person name="Martin F.M."/>
        </authorList>
    </citation>
    <scope>NUCLEOTIDE SEQUENCE [LARGE SCALE GENOMIC DNA]</scope>
    <source>
        <strain evidence="2 3">DAOM 194757</strain>
    </source>
</reference>
<name>A0A397W747_9GLOM</name>
<feature type="transmembrane region" description="Helical" evidence="1">
    <location>
        <begin position="72"/>
        <end position="93"/>
    </location>
</feature>
<comment type="caution">
    <text evidence="2">The sequence shown here is derived from an EMBL/GenBank/DDBJ whole genome shotgun (WGS) entry which is preliminary data.</text>
</comment>
<keyword evidence="1" id="KW-1133">Transmembrane helix</keyword>
<dbReference type="AlphaFoldDB" id="A0A397W747"/>
<evidence type="ECO:0000256" key="1">
    <source>
        <dbReference type="SAM" id="Phobius"/>
    </source>
</evidence>
<evidence type="ECO:0000313" key="3">
    <source>
        <dbReference type="Proteomes" id="UP000266673"/>
    </source>
</evidence>
<dbReference type="Proteomes" id="UP000266673">
    <property type="component" value="Unassembled WGS sequence"/>
</dbReference>
<organism evidence="2 3">
    <name type="scientific">Gigaspora rosea</name>
    <dbReference type="NCBI Taxonomy" id="44941"/>
    <lineage>
        <taxon>Eukaryota</taxon>
        <taxon>Fungi</taxon>
        <taxon>Fungi incertae sedis</taxon>
        <taxon>Mucoromycota</taxon>
        <taxon>Glomeromycotina</taxon>
        <taxon>Glomeromycetes</taxon>
        <taxon>Diversisporales</taxon>
        <taxon>Gigasporaceae</taxon>
        <taxon>Gigaspora</taxon>
    </lineage>
</organism>
<proteinExistence type="predicted"/>
<evidence type="ECO:0008006" key="4">
    <source>
        <dbReference type="Google" id="ProtNLM"/>
    </source>
</evidence>
<keyword evidence="1" id="KW-0812">Transmembrane</keyword>
<keyword evidence="1" id="KW-0472">Membrane</keyword>
<feature type="transmembrane region" description="Helical" evidence="1">
    <location>
        <begin position="39"/>
        <end position="60"/>
    </location>
</feature>
<protein>
    <recommendedName>
        <fullName evidence="4">Ion transport domain-containing protein</fullName>
    </recommendedName>
</protein>
<dbReference type="OrthoDB" id="533508at2759"/>
<accession>A0A397W747</accession>
<sequence length="131" mass="16220">MNYFMYLIILLPYYYTSDYYKWWNIKALINFKWNAYGRLYYFIIWTIYSIFMCCFLIVTTIPEHEISWNNRLILLIVTIFFGFIHFIFEFRQFIHRPKVYIASPWNWFDLAAILFPTITSLIWIHNKAPPI</sequence>
<feature type="transmembrane region" description="Helical" evidence="1">
    <location>
        <begin position="105"/>
        <end position="124"/>
    </location>
</feature>
<keyword evidence="3" id="KW-1185">Reference proteome</keyword>
<dbReference type="EMBL" id="QKWP01000076">
    <property type="protein sequence ID" value="RIB28123.1"/>
    <property type="molecule type" value="Genomic_DNA"/>
</dbReference>
<evidence type="ECO:0000313" key="2">
    <source>
        <dbReference type="EMBL" id="RIB28123.1"/>
    </source>
</evidence>